<dbReference type="EMBL" id="BGPR01269953">
    <property type="protein sequence ID" value="GBM95676.1"/>
    <property type="molecule type" value="Genomic_DNA"/>
</dbReference>
<evidence type="ECO:0000313" key="2">
    <source>
        <dbReference type="EMBL" id="GBM95741.1"/>
    </source>
</evidence>
<dbReference type="AlphaFoldDB" id="A0A4Y2JZS4"/>
<dbReference type="Proteomes" id="UP000499080">
    <property type="component" value="Unassembled WGS sequence"/>
</dbReference>
<evidence type="ECO:0000313" key="5">
    <source>
        <dbReference type="Proteomes" id="UP000499080"/>
    </source>
</evidence>
<proteinExistence type="predicted"/>
<reference evidence="2 5" key="1">
    <citation type="journal article" date="2019" name="Sci. Rep.">
        <title>Orb-weaving spider Araneus ventricosus genome elucidates the spidroin gene catalogue.</title>
        <authorList>
            <person name="Kono N."/>
            <person name="Nakamura H."/>
            <person name="Ohtoshi R."/>
            <person name="Moran D.A.P."/>
            <person name="Shinohara A."/>
            <person name="Yoshida Y."/>
            <person name="Fujiwara M."/>
            <person name="Mori M."/>
            <person name="Tomita M."/>
            <person name="Arakawa K."/>
        </authorList>
    </citation>
    <scope>NUCLEOTIDE SEQUENCE [LARGE SCALE GENOMIC DNA]</scope>
</reference>
<dbReference type="EMBL" id="BGPR01269980">
    <property type="protein sequence ID" value="GBM95741.1"/>
    <property type="molecule type" value="Genomic_DNA"/>
</dbReference>
<dbReference type="EMBL" id="BGPR01269981">
    <property type="protein sequence ID" value="GBM95746.1"/>
    <property type="molecule type" value="Genomic_DNA"/>
</dbReference>
<gene>
    <name evidence="4" type="ORF">AVEN_175133_1</name>
    <name evidence="1" type="ORF">AVEN_262178_1</name>
    <name evidence="2" type="ORF">AVEN_67817_1</name>
    <name evidence="3" type="ORF">AVEN_74515_1</name>
</gene>
<evidence type="ECO:0000313" key="1">
    <source>
        <dbReference type="EMBL" id="GBM95676.1"/>
    </source>
</evidence>
<evidence type="ECO:0000313" key="3">
    <source>
        <dbReference type="EMBL" id="GBM95746.1"/>
    </source>
</evidence>
<sequence length="116" mass="12960">MRLVYEMRAESEEDIDDFQNYHRWCREARRVCKSSSILPLHCEACIEIGGRTFIIGGRTFIIGGRASAFITACNKCGLKNVNSLRSASFLCFTGPGTLNIMCPLSPVVFISDPTNY</sequence>
<accession>A0A4Y2JZS4</accession>
<name>A0A4Y2JZS4_ARAVE</name>
<comment type="caution">
    <text evidence="2">The sequence shown here is derived from an EMBL/GenBank/DDBJ whole genome shotgun (WGS) entry which is preliminary data.</text>
</comment>
<protein>
    <submittedName>
        <fullName evidence="2">Uncharacterized protein</fullName>
    </submittedName>
</protein>
<keyword evidence="5" id="KW-1185">Reference proteome</keyword>
<dbReference type="EMBL" id="BGPR01270026">
    <property type="protein sequence ID" value="GBM95862.1"/>
    <property type="molecule type" value="Genomic_DNA"/>
</dbReference>
<evidence type="ECO:0000313" key="4">
    <source>
        <dbReference type="EMBL" id="GBM95862.1"/>
    </source>
</evidence>
<organism evidence="2 5">
    <name type="scientific">Araneus ventricosus</name>
    <name type="common">Orbweaver spider</name>
    <name type="synonym">Epeira ventricosa</name>
    <dbReference type="NCBI Taxonomy" id="182803"/>
    <lineage>
        <taxon>Eukaryota</taxon>
        <taxon>Metazoa</taxon>
        <taxon>Ecdysozoa</taxon>
        <taxon>Arthropoda</taxon>
        <taxon>Chelicerata</taxon>
        <taxon>Arachnida</taxon>
        <taxon>Araneae</taxon>
        <taxon>Araneomorphae</taxon>
        <taxon>Entelegynae</taxon>
        <taxon>Araneoidea</taxon>
        <taxon>Araneidae</taxon>
        <taxon>Araneus</taxon>
    </lineage>
</organism>